<dbReference type="CDD" id="cd10336">
    <property type="entry name" value="SLC6sbd_Tyt1-Like"/>
    <property type="match status" value="1"/>
</dbReference>
<gene>
    <name evidence="8" type="ORF">D1639_11125</name>
</gene>
<organism evidence="8">
    <name type="scientific">Muribaculaceae bacterium Z82</name>
    <dbReference type="NCBI Taxonomy" id="2304548"/>
    <lineage>
        <taxon>Bacteria</taxon>
        <taxon>Pseudomonadati</taxon>
        <taxon>Bacteroidota</taxon>
        <taxon>Bacteroidia</taxon>
        <taxon>Bacteroidales</taxon>
        <taxon>Muribaculaceae</taxon>
    </lineage>
</organism>
<evidence type="ECO:0000256" key="6">
    <source>
        <dbReference type="RuleBase" id="RU003732"/>
    </source>
</evidence>
<protein>
    <recommendedName>
        <fullName evidence="6">Transporter</fullName>
    </recommendedName>
</protein>
<accession>A0A7C9NTM6</accession>
<feature type="transmembrane region" description="Helical" evidence="7">
    <location>
        <begin position="216"/>
        <end position="236"/>
    </location>
</feature>
<feature type="transmembrane region" description="Helical" evidence="7">
    <location>
        <begin position="147"/>
        <end position="165"/>
    </location>
</feature>
<feature type="transmembrane region" description="Helical" evidence="7">
    <location>
        <begin position="389"/>
        <end position="411"/>
    </location>
</feature>
<dbReference type="PRINTS" id="PR00176">
    <property type="entry name" value="NANEUSMPORT"/>
</dbReference>
<dbReference type="PANTHER" id="PTHR42948">
    <property type="entry name" value="TRANSPORTER"/>
    <property type="match status" value="1"/>
</dbReference>
<keyword evidence="4 7" id="KW-1133">Transmembrane helix</keyword>
<feature type="transmembrane region" description="Helical" evidence="7">
    <location>
        <begin position="300"/>
        <end position="328"/>
    </location>
</feature>
<evidence type="ECO:0000256" key="2">
    <source>
        <dbReference type="ARBA" id="ARBA00022448"/>
    </source>
</evidence>
<dbReference type="InterPro" id="IPR047218">
    <property type="entry name" value="YocR/YhdH-like"/>
</dbReference>
<evidence type="ECO:0000256" key="7">
    <source>
        <dbReference type="SAM" id="Phobius"/>
    </source>
</evidence>
<feature type="transmembrane region" description="Helical" evidence="7">
    <location>
        <begin position="432"/>
        <end position="454"/>
    </location>
</feature>
<dbReference type="NCBIfam" id="NF037979">
    <property type="entry name" value="Na_transp"/>
    <property type="match status" value="1"/>
</dbReference>
<evidence type="ECO:0000256" key="3">
    <source>
        <dbReference type="ARBA" id="ARBA00022692"/>
    </source>
</evidence>
<feature type="transmembrane region" description="Helical" evidence="7">
    <location>
        <begin position="91"/>
        <end position="114"/>
    </location>
</feature>
<keyword evidence="3 6" id="KW-0812">Transmembrane</keyword>
<feature type="transmembrane region" description="Helical" evidence="7">
    <location>
        <begin position="349"/>
        <end position="369"/>
    </location>
</feature>
<keyword evidence="6" id="KW-0769">Symport</keyword>
<dbReference type="AlphaFoldDB" id="A0A7C9NTM6"/>
<evidence type="ECO:0000256" key="1">
    <source>
        <dbReference type="ARBA" id="ARBA00004141"/>
    </source>
</evidence>
<sequence>MSENQGAAKRSMWSGKWAFILAAAASAVGLGNMWRFPYLAAKYGGGTFLLTYMVLVFTFGISLLLLETALGRKTGQSAIGAFKAFGKKYAFIGVLASAVPFIITPYYCIIGGWVTKYTAAYLVEGPAALADGGDFFSGFITSSAESYLWMLVFMLIVFVVVGLGVKGGIEKANLIMMPALIIMAVGIAIYTLTMPGAVDGALYYLTPDFSKFSPELVISALGQMFYSLSLAMGIMITYGSYMRKQDSLTSSVTRIGFFDLGVSFVAGLLIVSAAFVAMGSGDAVAGKAGPSLMFITLPTVFADMGGMATIIGFLFFLLVLFAALTSAISLTETLVSIVHDGLKCSRKKALGIVVVFLLVAGSFINAGYNGLSFIEPLGPGSSMLDFADFISNSVMMPIVALLTCIFVGWIIKPQTIIDEVRTSSKFSAAGAWIVMIKFIAPVLVVIILVAYVAAQFGFFSM</sequence>
<evidence type="ECO:0000313" key="8">
    <source>
        <dbReference type="EMBL" id="NBI35569.1"/>
    </source>
</evidence>
<dbReference type="PANTHER" id="PTHR42948:SF1">
    <property type="entry name" value="TRANSPORTER"/>
    <property type="match status" value="1"/>
</dbReference>
<comment type="similarity">
    <text evidence="6">Belongs to the sodium:neurotransmitter symporter (SNF) (TC 2.A.22) family.</text>
</comment>
<feature type="transmembrane region" description="Helical" evidence="7">
    <location>
        <begin position="177"/>
        <end position="196"/>
    </location>
</feature>
<dbReference type="EMBL" id="QWKH01000161">
    <property type="protein sequence ID" value="NBI35569.1"/>
    <property type="molecule type" value="Genomic_DNA"/>
</dbReference>
<comment type="subcellular location">
    <subcellularLocation>
        <location evidence="1">Membrane</location>
        <topology evidence="1">Multi-pass membrane protein</topology>
    </subcellularLocation>
</comment>
<keyword evidence="5 7" id="KW-0472">Membrane</keyword>
<dbReference type="PROSITE" id="PS50267">
    <property type="entry name" value="NA_NEUROTRAN_SYMP_3"/>
    <property type="match status" value="1"/>
</dbReference>
<name>A0A7C9NTM6_9BACT</name>
<feature type="transmembrane region" description="Helical" evidence="7">
    <location>
        <begin position="257"/>
        <end position="280"/>
    </location>
</feature>
<dbReference type="Pfam" id="PF00209">
    <property type="entry name" value="SNF"/>
    <property type="match status" value="2"/>
</dbReference>
<dbReference type="InterPro" id="IPR000175">
    <property type="entry name" value="Na/ntran_symport"/>
</dbReference>
<dbReference type="GO" id="GO:0016020">
    <property type="term" value="C:membrane"/>
    <property type="evidence" value="ECO:0007669"/>
    <property type="project" value="UniProtKB-SubCell"/>
</dbReference>
<dbReference type="GO" id="GO:0015293">
    <property type="term" value="F:symporter activity"/>
    <property type="evidence" value="ECO:0007669"/>
    <property type="project" value="UniProtKB-KW"/>
</dbReference>
<evidence type="ECO:0000256" key="4">
    <source>
        <dbReference type="ARBA" id="ARBA00022989"/>
    </source>
</evidence>
<reference evidence="8" key="1">
    <citation type="submission" date="2018-08" db="EMBL/GenBank/DDBJ databases">
        <title>Murine metabolic-syndrome-specific gut microbial biobank.</title>
        <authorList>
            <person name="Liu C."/>
        </authorList>
    </citation>
    <scope>NUCLEOTIDE SEQUENCE [LARGE SCALE GENOMIC DNA]</scope>
    <source>
        <strain evidence="8">Z82</strain>
    </source>
</reference>
<dbReference type="SUPFAM" id="SSF161070">
    <property type="entry name" value="SNF-like"/>
    <property type="match status" value="1"/>
</dbReference>
<dbReference type="InterPro" id="IPR037272">
    <property type="entry name" value="SNS_sf"/>
</dbReference>
<proteinExistence type="inferred from homology"/>
<dbReference type="PROSITE" id="PS00610">
    <property type="entry name" value="NA_NEUROTRAN_SYMP_1"/>
    <property type="match status" value="1"/>
</dbReference>
<evidence type="ECO:0000256" key="5">
    <source>
        <dbReference type="ARBA" id="ARBA00023136"/>
    </source>
</evidence>
<keyword evidence="2 6" id="KW-0813">Transport</keyword>
<feature type="transmembrane region" description="Helical" evidence="7">
    <location>
        <begin position="49"/>
        <end position="70"/>
    </location>
</feature>
<comment type="caution">
    <text evidence="8">The sequence shown here is derived from an EMBL/GenBank/DDBJ whole genome shotgun (WGS) entry which is preliminary data.</text>
</comment>